<keyword evidence="9" id="KW-1185">Reference proteome</keyword>
<proteinExistence type="predicted"/>
<dbReference type="SUPFAM" id="SSF103481">
    <property type="entry name" value="Multidrug resistance efflux transporter EmrE"/>
    <property type="match status" value="2"/>
</dbReference>
<dbReference type="RefSeq" id="WP_114697289.1">
    <property type="nucleotide sequence ID" value="NZ_QQOH01000006.1"/>
</dbReference>
<accession>A0A369W943</accession>
<feature type="transmembrane region" description="Helical" evidence="6">
    <location>
        <begin position="100"/>
        <end position="119"/>
    </location>
</feature>
<feature type="transmembrane region" description="Helical" evidence="6">
    <location>
        <begin position="281"/>
        <end position="300"/>
    </location>
</feature>
<dbReference type="InterPro" id="IPR037185">
    <property type="entry name" value="EmrE-like"/>
</dbReference>
<dbReference type="GO" id="GO:0005886">
    <property type="term" value="C:plasma membrane"/>
    <property type="evidence" value="ECO:0007669"/>
    <property type="project" value="UniProtKB-SubCell"/>
</dbReference>
<feature type="transmembrane region" description="Helical" evidence="6">
    <location>
        <begin position="181"/>
        <end position="202"/>
    </location>
</feature>
<dbReference type="Proteomes" id="UP000253769">
    <property type="component" value="Unassembled WGS sequence"/>
</dbReference>
<feature type="domain" description="EamA" evidence="7">
    <location>
        <begin position="9"/>
        <end position="143"/>
    </location>
</feature>
<dbReference type="Pfam" id="PF00892">
    <property type="entry name" value="EamA"/>
    <property type="match status" value="2"/>
</dbReference>
<evidence type="ECO:0000256" key="6">
    <source>
        <dbReference type="SAM" id="Phobius"/>
    </source>
</evidence>
<feature type="transmembrane region" description="Helical" evidence="6">
    <location>
        <begin position="155"/>
        <end position="174"/>
    </location>
</feature>
<keyword evidence="4 6" id="KW-1133">Transmembrane helix</keyword>
<feature type="transmembrane region" description="Helical" evidence="6">
    <location>
        <begin position="126"/>
        <end position="143"/>
    </location>
</feature>
<gene>
    <name evidence="8" type="ORF">DV711_18905</name>
</gene>
<feature type="transmembrane region" description="Helical" evidence="6">
    <location>
        <begin position="7"/>
        <end position="26"/>
    </location>
</feature>
<feature type="transmembrane region" description="Helical" evidence="6">
    <location>
        <begin position="69"/>
        <end position="88"/>
    </location>
</feature>
<evidence type="ECO:0000259" key="7">
    <source>
        <dbReference type="Pfam" id="PF00892"/>
    </source>
</evidence>
<name>A0A369W943_9GAMM</name>
<feature type="transmembrane region" description="Helical" evidence="6">
    <location>
        <begin position="256"/>
        <end position="275"/>
    </location>
</feature>
<dbReference type="EMBL" id="QQOH01000006">
    <property type="protein sequence ID" value="RDE18167.1"/>
    <property type="molecule type" value="Genomic_DNA"/>
</dbReference>
<feature type="transmembrane region" description="Helical" evidence="6">
    <location>
        <begin position="222"/>
        <end position="244"/>
    </location>
</feature>
<keyword evidence="5 6" id="KW-0472">Membrane</keyword>
<feature type="transmembrane region" description="Helical" evidence="6">
    <location>
        <begin position="38"/>
        <end position="57"/>
    </location>
</feature>
<dbReference type="InterPro" id="IPR000620">
    <property type="entry name" value="EamA_dom"/>
</dbReference>
<sequence length="322" mass="35210">MTLSARLAFWLLVLVCFIWGVGFVVVDQAINHLSTLTLNSVRFALAALCLLPLHLLLGKREAEEPVPLMTLLLVSLGLGFLLFLGFYTQTEGMRYTTVSNAGFITGLCVPLTPVLGWLLFRSRAGWPVWVGAAASTLGLYWLTSGGELSFNRGDLWVLCCAFSFALHIVMTGHFAGRLPIIALSALQMAAVALYSALASWWLDPPEQQLLFQFGVLLELLLSWEMLFVLVWLSLLSSAFAYWVQTSSQSVLPAPKVALIFALEPVFAHAAAALVLDERLLWQGWLGAGLIIAGMLIAELGESRQKPQLHPADQMAAPQPESD</sequence>
<keyword evidence="2" id="KW-1003">Cell membrane</keyword>
<dbReference type="PANTHER" id="PTHR42920">
    <property type="entry name" value="OS03G0707200 PROTEIN-RELATED"/>
    <property type="match status" value="1"/>
</dbReference>
<dbReference type="InterPro" id="IPR051258">
    <property type="entry name" value="Diverse_Substrate_Transporter"/>
</dbReference>
<evidence type="ECO:0000313" key="8">
    <source>
        <dbReference type="EMBL" id="RDE18167.1"/>
    </source>
</evidence>
<evidence type="ECO:0000256" key="5">
    <source>
        <dbReference type="ARBA" id="ARBA00023136"/>
    </source>
</evidence>
<dbReference type="AlphaFoldDB" id="A0A369W943"/>
<evidence type="ECO:0000256" key="3">
    <source>
        <dbReference type="ARBA" id="ARBA00022692"/>
    </source>
</evidence>
<evidence type="ECO:0000256" key="4">
    <source>
        <dbReference type="ARBA" id="ARBA00022989"/>
    </source>
</evidence>
<feature type="domain" description="EamA" evidence="7">
    <location>
        <begin position="152"/>
        <end position="296"/>
    </location>
</feature>
<dbReference type="PANTHER" id="PTHR42920:SF5">
    <property type="entry name" value="EAMA DOMAIN-CONTAINING PROTEIN"/>
    <property type="match status" value="1"/>
</dbReference>
<reference evidence="8 9" key="1">
    <citation type="submission" date="2018-07" db="EMBL/GenBank/DDBJ databases">
        <title>Motiliproteus coralliicola sp. nov., a bacterium isolated from Coral.</title>
        <authorList>
            <person name="Wang G."/>
        </authorList>
    </citation>
    <scope>NUCLEOTIDE SEQUENCE [LARGE SCALE GENOMIC DNA]</scope>
    <source>
        <strain evidence="8 9">C34</strain>
    </source>
</reference>
<comment type="caution">
    <text evidence="8">The sequence shown here is derived from an EMBL/GenBank/DDBJ whole genome shotgun (WGS) entry which is preliminary data.</text>
</comment>
<comment type="subcellular location">
    <subcellularLocation>
        <location evidence="1">Cell membrane</location>
        <topology evidence="1">Multi-pass membrane protein</topology>
    </subcellularLocation>
</comment>
<evidence type="ECO:0000256" key="2">
    <source>
        <dbReference type="ARBA" id="ARBA00022475"/>
    </source>
</evidence>
<evidence type="ECO:0000256" key="1">
    <source>
        <dbReference type="ARBA" id="ARBA00004651"/>
    </source>
</evidence>
<protein>
    <submittedName>
        <fullName evidence="8">DMT family transporter</fullName>
    </submittedName>
</protein>
<organism evidence="8 9">
    <name type="scientific">Motiliproteus coralliicola</name>
    <dbReference type="NCBI Taxonomy" id="2283196"/>
    <lineage>
        <taxon>Bacteria</taxon>
        <taxon>Pseudomonadati</taxon>
        <taxon>Pseudomonadota</taxon>
        <taxon>Gammaproteobacteria</taxon>
        <taxon>Oceanospirillales</taxon>
        <taxon>Oceanospirillaceae</taxon>
        <taxon>Motiliproteus</taxon>
    </lineage>
</organism>
<keyword evidence="3 6" id="KW-0812">Transmembrane</keyword>
<evidence type="ECO:0000313" key="9">
    <source>
        <dbReference type="Proteomes" id="UP000253769"/>
    </source>
</evidence>
<dbReference type="OrthoDB" id="9804865at2"/>